<feature type="region of interest" description="Disordered" evidence="1">
    <location>
        <begin position="255"/>
        <end position="275"/>
    </location>
</feature>
<feature type="compositionally biased region" description="Low complexity" evidence="1">
    <location>
        <begin position="258"/>
        <end position="275"/>
    </location>
</feature>
<accession>A0A7S1I3R4</accession>
<evidence type="ECO:0000256" key="2">
    <source>
        <dbReference type="SAM" id="Phobius"/>
    </source>
</evidence>
<keyword evidence="2" id="KW-0472">Membrane</keyword>
<name>A0A7S1I3R4_9EUGL</name>
<protein>
    <submittedName>
        <fullName evidence="3">Uncharacterized protein</fullName>
    </submittedName>
</protein>
<dbReference type="EMBL" id="HBGA01030676">
    <property type="protein sequence ID" value="CAD9000037.1"/>
    <property type="molecule type" value="Transcribed_RNA"/>
</dbReference>
<feature type="transmembrane region" description="Helical" evidence="2">
    <location>
        <begin position="21"/>
        <end position="42"/>
    </location>
</feature>
<evidence type="ECO:0000313" key="3">
    <source>
        <dbReference type="EMBL" id="CAD9000037.1"/>
    </source>
</evidence>
<evidence type="ECO:0000256" key="1">
    <source>
        <dbReference type="SAM" id="MobiDB-lite"/>
    </source>
</evidence>
<dbReference type="AlphaFoldDB" id="A0A7S1I3R4"/>
<proteinExistence type="predicted"/>
<gene>
    <name evidence="3" type="ORF">EGYM00392_LOCUS11110</name>
</gene>
<keyword evidence="2" id="KW-0812">Transmembrane</keyword>
<keyword evidence="2" id="KW-1133">Transmembrane helix</keyword>
<organism evidence="3">
    <name type="scientific">Eutreptiella gymnastica</name>
    <dbReference type="NCBI Taxonomy" id="73025"/>
    <lineage>
        <taxon>Eukaryota</taxon>
        <taxon>Discoba</taxon>
        <taxon>Euglenozoa</taxon>
        <taxon>Euglenida</taxon>
        <taxon>Spirocuta</taxon>
        <taxon>Euglenophyceae</taxon>
        <taxon>Eutreptiales</taxon>
        <taxon>Eutreptiaceae</taxon>
        <taxon>Eutreptiella</taxon>
    </lineage>
</organism>
<reference evidence="3" key="1">
    <citation type="submission" date="2021-01" db="EMBL/GenBank/DDBJ databases">
        <authorList>
            <person name="Corre E."/>
            <person name="Pelletier E."/>
            <person name="Niang G."/>
            <person name="Scheremetjew M."/>
            <person name="Finn R."/>
            <person name="Kale V."/>
            <person name="Holt S."/>
            <person name="Cochrane G."/>
            <person name="Meng A."/>
            <person name="Brown T."/>
            <person name="Cohen L."/>
        </authorList>
    </citation>
    <scope>NUCLEOTIDE SEQUENCE</scope>
    <source>
        <strain evidence="3">NIES-381</strain>
    </source>
</reference>
<sequence>MASCERASGARGVCADCQGPLLRSGVGAIAILLAACALWTLVSRPARQAPPAVMLLNRPSVTQVQAPQPAPWPAVLQSRRAVGTHHHAQTAHGANTFLDPPGHTMPNVMAPRDTALHTVTTQGPAGPVHWWLRALGAGLQAAGAGLVAAWPRARLTGQMEVPAQTEIRRLDFGGTPVDDTPVDLGNPLLDVYRQHSDIYRQHSDEKEDRKLLEKLEREAYCDLERNVRSSLYELEAYGREVLLVPAQTEIRRLDFGGTPVDDTPVDLVPPYTQHP</sequence>